<evidence type="ECO:0000313" key="6">
    <source>
        <dbReference type="EMBL" id="VBB09544.1"/>
    </source>
</evidence>
<dbReference type="InterPro" id="IPR036388">
    <property type="entry name" value="WH-like_DNA-bd_sf"/>
</dbReference>
<comment type="similarity">
    <text evidence="1">Belongs to the LysR transcriptional regulatory family.</text>
</comment>
<dbReference type="GO" id="GO:0032993">
    <property type="term" value="C:protein-DNA complex"/>
    <property type="evidence" value="ECO:0007669"/>
    <property type="project" value="TreeGrafter"/>
</dbReference>
<dbReference type="Pfam" id="PF00126">
    <property type="entry name" value="HTH_1"/>
    <property type="match status" value="1"/>
</dbReference>
<dbReference type="GO" id="GO:0003700">
    <property type="term" value="F:DNA-binding transcription factor activity"/>
    <property type="evidence" value="ECO:0007669"/>
    <property type="project" value="InterPro"/>
</dbReference>
<dbReference type="AlphaFoldDB" id="A0A498RDB2"/>
<dbReference type="Gene3D" id="1.10.10.10">
    <property type="entry name" value="Winged helix-like DNA-binding domain superfamily/Winged helix DNA-binding domain"/>
    <property type="match status" value="1"/>
</dbReference>
<evidence type="ECO:0000259" key="5">
    <source>
        <dbReference type="PROSITE" id="PS50931"/>
    </source>
</evidence>
<dbReference type="RefSeq" id="WP_207858390.1">
    <property type="nucleotide sequence ID" value="NZ_UPPP01000127.1"/>
</dbReference>
<dbReference type="InterPro" id="IPR005119">
    <property type="entry name" value="LysR_subst-bd"/>
</dbReference>
<dbReference type="CDD" id="cd05466">
    <property type="entry name" value="PBP2_LTTR_substrate"/>
    <property type="match status" value="1"/>
</dbReference>
<dbReference type="EMBL" id="UPPP01000127">
    <property type="protein sequence ID" value="VBB09544.1"/>
    <property type="molecule type" value="Genomic_DNA"/>
</dbReference>
<keyword evidence="2" id="KW-0805">Transcription regulation</keyword>
<dbReference type="SUPFAM" id="SSF53850">
    <property type="entry name" value="Periplasmic binding protein-like II"/>
    <property type="match status" value="1"/>
</dbReference>
<sequence>MEIDYIKEFVVLAEKGNFLEAADCLFISQSSLSKHIKAIEKELAAPLFNRTTRKVALSEFGQLFLPYAKQIVSIQNEYAAAFFNKLENTRKTLTIGSIPSMAQYNITDVLARFKKSYPTCTLNVIQSGSTKLENMLRQSKYELAFVRQVNDIADEFVKIPYTVDILAAIFPAKHPLAKCKTVSLEQLKEEDFLLLPERTRPYNLCHNACEQHGFQPRVAFTDHNLGNLIDLVVREMGVALLMKKLAIYFSNPNIAIVDIAPNISTQISLCYKKNAELSDAAKHFLTCVRPV</sequence>
<dbReference type="Gene3D" id="3.40.190.290">
    <property type="match status" value="1"/>
</dbReference>
<evidence type="ECO:0000256" key="3">
    <source>
        <dbReference type="ARBA" id="ARBA00023125"/>
    </source>
</evidence>
<feature type="domain" description="HTH lysR-type" evidence="5">
    <location>
        <begin position="1"/>
        <end position="58"/>
    </location>
</feature>
<dbReference type="PRINTS" id="PR00039">
    <property type="entry name" value="HTHLYSR"/>
</dbReference>
<dbReference type="PANTHER" id="PTHR30346">
    <property type="entry name" value="TRANSCRIPTIONAL DUAL REGULATOR HCAR-RELATED"/>
    <property type="match status" value="1"/>
</dbReference>
<dbReference type="GO" id="GO:0003677">
    <property type="term" value="F:DNA binding"/>
    <property type="evidence" value="ECO:0007669"/>
    <property type="project" value="UniProtKB-KW"/>
</dbReference>
<keyword evidence="3" id="KW-0238">DNA-binding</keyword>
<keyword evidence="7" id="KW-1185">Reference proteome</keyword>
<keyword evidence="4" id="KW-0804">Transcription</keyword>
<gene>
    <name evidence="6" type="ORF">LUCI_4839</name>
</gene>
<evidence type="ECO:0000313" key="7">
    <source>
        <dbReference type="Proteomes" id="UP000277811"/>
    </source>
</evidence>
<reference evidence="6 7" key="1">
    <citation type="submission" date="2018-06" db="EMBL/GenBank/DDBJ databases">
        <authorList>
            <person name="Strepis N."/>
        </authorList>
    </citation>
    <scope>NUCLEOTIDE SEQUENCE [LARGE SCALE GENOMIC DNA]</scope>
    <source>
        <strain evidence="6">LUCI</strain>
    </source>
</reference>
<dbReference type="SUPFAM" id="SSF46785">
    <property type="entry name" value="Winged helix' DNA-binding domain"/>
    <property type="match status" value="1"/>
</dbReference>
<accession>A0A498RDB2</accession>
<dbReference type="PANTHER" id="PTHR30346:SF9">
    <property type="entry name" value="LYSR FAMILY TRANSCRIPTIONAL REGULATOR"/>
    <property type="match status" value="1"/>
</dbReference>
<evidence type="ECO:0000256" key="1">
    <source>
        <dbReference type="ARBA" id="ARBA00009437"/>
    </source>
</evidence>
<proteinExistence type="inferred from homology"/>
<organism evidence="6 7">
    <name type="scientific">Lucifera butyrica</name>
    <dbReference type="NCBI Taxonomy" id="1351585"/>
    <lineage>
        <taxon>Bacteria</taxon>
        <taxon>Bacillati</taxon>
        <taxon>Bacillota</taxon>
        <taxon>Negativicutes</taxon>
        <taxon>Veillonellales</taxon>
        <taxon>Veillonellaceae</taxon>
        <taxon>Lucifera</taxon>
    </lineage>
</organism>
<dbReference type="InterPro" id="IPR036390">
    <property type="entry name" value="WH_DNA-bd_sf"/>
</dbReference>
<name>A0A498RDB2_9FIRM</name>
<dbReference type="Proteomes" id="UP000277811">
    <property type="component" value="Unassembled WGS sequence"/>
</dbReference>
<dbReference type="FunFam" id="1.10.10.10:FF:000001">
    <property type="entry name" value="LysR family transcriptional regulator"/>
    <property type="match status" value="1"/>
</dbReference>
<protein>
    <submittedName>
        <fullName evidence="6">Transcription regulator hth lysr</fullName>
    </submittedName>
</protein>
<dbReference type="InterPro" id="IPR000847">
    <property type="entry name" value="LysR_HTH_N"/>
</dbReference>
<dbReference type="PROSITE" id="PS50931">
    <property type="entry name" value="HTH_LYSR"/>
    <property type="match status" value="1"/>
</dbReference>
<dbReference type="Pfam" id="PF03466">
    <property type="entry name" value="LysR_substrate"/>
    <property type="match status" value="1"/>
</dbReference>
<evidence type="ECO:0000256" key="2">
    <source>
        <dbReference type="ARBA" id="ARBA00023015"/>
    </source>
</evidence>
<evidence type="ECO:0000256" key="4">
    <source>
        <dbReference type="ARBA" id="ARBA00023163"/>
    </source>
</evidence>